<name>A0A199W7D5_ANACO</name>
<dbReference type="EMBL" id="LSRQ01000103">
    <property type="protein sequence ID" value="OAY85367.1"/>
    <property type="molecule type" value="Genomic_DNA"/>
</dbReference>
<protein>
    <submittedName>
        <fullName evidence="1">Uncharacterized protein</fullName>
    </submittedName>
</protein>
<reference evidence="1 2" key="1">
    <citation type="journal article" date="2016" name="DNA Res.">
        <title>The draft genome of MD-2 pineapple using hybrid error correction of long reads.</title>
        <authorList>
            <person name="Redwan R.M."/>
            <person name="Saidin A."/>
            <person name="Kumar S.V."/>
        </authorList>
    </citation>
    <scope>NUCLEOTIDE SEQUENCE [LARGE SCALE GENOMIC DNA]</scope>
    <source>
        <strain evidence="2">cv. MD2</strain>
        <tissue evidence="1">Leaf</tissue>
    </source>
</reference>
<proteinExistence type="predicted"/>
<dbReference type="Proteomes" id="UP000092600">
    <property type="component" value="Unassembled WGS sequence"/>
</dbReference>
<comment type="caution">
    <text evidence="1">The sequence shown here is derived from an EMBL/GenBank/DDBJ whole genome shotgun (WGS) entry which is preliminary data.</text>
</comment>
<evidence type="ECO:0000313" key="2">
    <source>
        <dbReference type="Proteomes" id="UP000092600"/>
    </source>
</evidence>
<organism evidence="1 2">
    <name type="scientific">Ananas comosus</name>
    <name type="common">Pineapple</name>
    <name type="synonym">Ananas ananas</name>
    <dbReference type="NCBI Taxonomy" id="4615"/>
    <lineage>
        <taxon>Eukaryota</taxon>
        <taxon>Viridiplantae</taxon>
        <taxon>Streptophyta</taxon>
        <taxon>Embryophyta</taxon>
        <taxon>Tracheophyta</taxon>
        <taxon>Spermatophyta</taxon>
        <taxon>Magnoliopsida</taxon>
        <taxon>Liliopsida</taxon>
        <taxon>Poales</taxon>
        <taxon>Bromeliaceae</taxon>
        <taxon>Bromelioideae</taxon>
        <taxon>Ananas</taxon>
    </lineage>
</organism>
<gene>
    <name evidence="1" type="ORF">ACMD2_22351</name>
</gene>
<sequence>NIISTTRE</sequence>
<feature type="non-terminal residue" evidence="1">
    <location>
        <position position="1"/>
    </location>
</feature>
<accession>A0A199W7D5</accession>
<evidence type="ECO:0000313" key="1">
    <source>
        <dbReference type="EMBL" id="OAY85367.1"/>
    </source>
</evidence>